<gene>
    <name evidence="2" type="ORF">ACFFJ8_16795</name>
</gene>
<sequence length="161" mass="18733">MLKRMVRSENELSVADLQQAPTFSVTYPNASSKYVVVACLLNIGLLAITNATKVESIRVASSIAFILVEVFLFIRLYIEIRQKHALLLREKELFIGKQHLTPEQLTEVTFTTNYIDLHTNRRNWSERIVRFRFAGNNEKDRAAERLRAWLMRHEVKTVKDV</sequence>
<dbReference type="EMBL" id="JBHLVF010000028">
    <property type="protein sequence ID" value="MFC0393026.1"/>
    <property type="molecule type" value="Genomic_DNA"/>
</dbReference>
<dbReference type="RefSeq" id="WP_204818982.1">
    <property type="nucleotide sequence ID" value="NZ_JANHOF010000016.1"/>
</dbReference>
<evidence type="ECO:0000313" key="2">
    <source>
        <dbReference type="EMBL" id="MFC0393026.1"/>
    </source>
</evidence>
<keyword evidence="1" id="KW-0812">Transmembrane</keyword>
<feature type="transmembrane region" description="Helical" evidence="1">
    <location>
        <begin position="57"/>
        <end position="78"/>
    </location>
</feature>
<keyword evidence="1" id="KW-0472">Membrane</keyword>
<evidence type="ECO:0000256" key="1">
    <source>
        <dbReference type="SAM" id="Phobius"/>
    </source>
</evidence>
<proteinExistence type="predicted"/>
<keyword evidence="1" id="KW-1133">Transmembrane helix</keyword>
<comment type="caution">
    <text evidence="2">The sequence shown here is derived from an EMBL/GenBank/DDBJ whole genome shotgun (WGS) entry which is preliminary data.</text>
</comment>
<name>A0ABV6JB54_9BACL</name>
<dbReference type="Proteomes" id="UP001589818">
    <property type="component" value="Unassembled WGS sequence"/>
</dbReference>
<protein>
    <recommendedName>
        <fullName evidence="4">DUF2244 domain-containing protein</fullName>
    </recommendedName>
</protein>
<reference evidence="2 3" key="1">
    <citation type="submission" date="2024-09" db="EMBL/GenBank/DDBJ databases">
        <authorList>
            <person name="Sun Q."/>
            <person name="Mori K."/>
        </authorList>
    </citation>
    <scope>NUCLEOTIDE SEQUENCE [LARGE SCALE GENOMIC DNA]</scope>
    <source>
        <strain evidence="2 3">CCM 4839</strain>
    </source>
</reference>
<accession>A0ABV6JB54</accession>
<evidence type="ECO:0000313" key="3">
    <source>
        <dbReference type="Proteomes" id="UP001589818"/>
    </source>
</evidence>
<organism evidence="2 3">
    <name type="scientific">Paenibacillus mendelii</name>
    <dbReference type="NCBI Taxonomy" id="206163"/>
    <lineage>
        <taxon>Bacteria</taxon>
        <taxon>Bacillati</taxon>
        <taxon>Bacillota</taxon>
        <taxon>Bacilli</taxon>
        <taxon>Bacillales</taxon>
        <taxon>Paenibacillaceae</taxon>
        <taxon>Paenibacillus</taxon>
    </lineage>
</organism>
<feature type="transmembrane region" description="Helical" evidence="1">
    <location>
        <begin position="34"/>
        <end position="51"/>
    </location>
</feature>
<keyword evidence="3" id="KW-1185">Reference proteome</keyword>
<evidence type="ECO:0008006" key="4">
    <source>
        <dbReference type="Google" id="ProtNLM"/>
    </source>
</evidence>